<accession>A0A0B6YQ35</accession>
<evidence type="ECO:0000313" key="1">
    <source>
        <dbReference type="EMBL" id="CEK58267.1"/>
    </source>
</evidence>
<proteinExistence type="predicted"/>
<organism evidence="1">
    <name type="scientific">Arion vulgaris</name>
    <dbReference type="NCBI Taxonomy" id="1028688"/>
    <lineage>
        <taxon>Eukaryota</taxon>
        <taxon>Metazoa</taxon>
        <taxon>Spiralia</taxon>
        <taxon>Lophotrochozoa</taxon>
        <taxon>Mollusca</taxon>
        <taxon>Gastropoda</taxon>
        <taxon>Heterobranchia</taxon>
        <taxon>Euthyneura</taxon>
        <taxon>Panpulmonata</taxon>
        <taxon>Eupulmonata</taxon>
        <taxon>Stylommatophora</taxon>
        <taxon>Helicina</taxon>
        <taxon>Arionoidea</taxon>
        <taxon>Arionidae</taxon>
        <taxon>Arion</taxon>
    </lineage>
</organism>
<dbReference type="AlphaFoldDB" id="A0A0B6YQ35"/>
<name>A0A0B6YQ35_9EUPU</name>
<dbReference type="EMBL" id="HACG01011402">
    <property type="protein sequence ID" value="CEK58267.1"/>
    <property type="molecule type" value="Transcribed_RNA"/>
</dbReference>
<sequence length="118" mass="13298">MDTNSEVFLKQKHDTLCITKKTAETSTEINMKCIKHLLLTTVVKCLGGHTFVLRSECCEFESKLFCSQVIFFKRSLGLLPELQSSCFVQLMTDNNSAERDQTILGKSQCNEENPSTLA</sequence>
<gene>
    <name evidence="1" type="primary">ORF32496</name>
</gene>
<protein>
    <submittedName>
        <fullName evidence="1">Uncharacterized protein</fullName>
    </submittedName>
</protein>
<reference evidence="1" key="1">
    <citation type="submission" date="2014-12" db="EMBL/GenBank/DDBJ databases">
        <title>Insight into the proteome of Arion vulgaris.</title>
        <authorList>
            <person name="Aradska J."/>
            <person name="Bulat T."/>
            <person name="Smidak R."/>
            <person name="Sarate P."/>
            <person name="Gangsoo J."/>
            <person name="Sialana F."/>
            <person name="Bilban M."/>
            <person name="Lubec G."/>
        </authorList>
    </citation>
    <scope>NUCLEOTIDE SEQUENCE</scope>
    <source>
        <tissue evidence="1">Skin</tissue>
    </source>
</reference>